<sequence>MIKNTNIVIFGLQPWDIQIGSNCKNIALELSKHNRVIYVNRPLDRISWLKGKKDPISQNRIAVLKKEKEPLEQINENLQVLTPTVIMESVQWLNSKSLFQYLTKKNSQKLAKNIKQSLDELNIKEFILFNDSAMFQGIELKKILKPQLFIYYIRDYLIAQPYFKKHGAVAEEKLIKQADWVVTNSTYLAKYAKKYNEKSFFIGQGCDLEMFQPQDIKFIPPALSVIKKPIIGYVGNLTSQRLDIDLLVYLAKSKPNWSLVLVGGEDEKFKKSLLHELDNVHFLGFQKPESLPAFIHGFDICINPQLLNEMSIGNYPRKIDEYLAMGKPVVATKTEGMLMFSDHVSLAVDKHEFEKKIEQLLKNNSTELSEERIKFANSHSWENSVNIMAELLQ</sequence>
<dbReference type="SUPFAM" id="SSF53756">
    <property type="entry name" value="UDP-Glycosyltransferase/glycogen phosphorylase"/>
    <property type="match status" value="1"/>
</dbReference>
<dbReference type="Gene3D" id="3.40.50.2000">
    <property type="entry name" value="Glycogen Phosphorylase B"/>
    <property type="match status" value="1"/>
</dbReference>
<accession>A0A6S6TND0</accession>
<dbReference type="Gene3D" id="3.40.50.11010">
    <property type="match status" value="1"/>
</dbReference>
<evidence type="ECO:0000313" key="1">
    <source>
        <dbReference type="EMBL" id="CAA6816476.1"/>
    </source>
</evidence>
<dbReference type="EMBL" id="CACVAQ010000237">
    <property type="protein sequence ID" value="CAA6816476.1"/>
    <property type="molecule type" value="Genomic_DNA"/>
</dbReference>
<dbReference type="AlphaFoldDB" id="A0A6S6TND0"/>
<dbReference type="PANTHER" id="PTHR12526">
    <property type="entry name" value="GLYCOSYLTRANSFERASE"/>
    <property type="match status" value="1"/>
</dbReference>
<name>A0A6S6TND0_9BACT</name>
<organism evidence="1">
    <name type="scientific">uncultured Aureispira sp</name>
    <dbReference type="NCBI Taxonomy" id="1331704"/>
    <lineage>
        <taxon>Bacteria</taxon>
        <taxon>Pseudomonadati</taxon>
        <taxon>Bacteroidota</taxon>
        <taxon>Saprospiria</taxon>
        <taxon>Saprospirales</taxon>
        <taxon>Saprospiraceae</taxon>
        <taxon>Aureispira</taxon>
        <taxon>environmental samples</taxon>
    </lineage>
</organism>
<protein>
    <submittedName>
        <fullName evidence="1">Glycosyl transferase, group 1</fullName>
    </submittedName>
</protein>
<reference evidence="1" key="1">
    <citation type="submission" date="2020-01" db="EMBL/GenBank/DDBJ databases">
        <authorList>
            <person name="Meier V. D."/>
            <person name="Meier V D."/>
        </authorList>
    </citation>
    <scope>NUCLEOTIDE SEQUENCE</scope>
    <source>
        <strain evidence="1">HLG_WM_MAG_10</strain>
    </source>
</reference>
<keyword evidence="1" id="KW-0808">Transferase</keyword>
<gene>
    <name evidence="1" type="ORF">HELGO_WM16931</name>
</gene>
<dbReference type="Pfam" id="PF13692">
    <property type="entry name" value="Glyco_trans_1_4"/>
    <property type="match status" value="1"/>
</dbReference>
<proteinExistence type="predicted"/>
<dbReference type="GO" id="GO:0016740">
    <property type="term" value="F:transferase activity"/>
    <property type="evidence" value="ECO:0007669"/>
    <property type="project" value="UniProtKB-KW"/>
</dbReference>